<dbReference type="AlphaFoldDB" id="A0A7I4YUI2"/>
<evidence type="ECO:0000313" key="1">
    <source>
        <dbReference type="Proteomes" id="UP000025227"/>
    </source>
</evidence>
<accession>A0A7I4YUI2</accession>
<sequence length="290" mass="32322">MEGRILIDRICPANSKPCHSVYLGAMSLGGNKKVFFRFLVYDDRYEGAETAVALRSPGGEQDSGGSFRCADMQKWPVDHVPITVSHVAAIVAATFLMPSLTLEETGKGKQILEIGLGGGNYDMRLHKMKPYVNITVVEIDPTMVKMAYKWFGVVDSETHHTIVQDGKEFLEQAYNQERKFDIVVIDACASYSSPLLCPADPFQDAIILRKVKKMLTKTGTLIVDLLSTDHTETGNYVWKKDNIVVTCTTMSLSDISDLAFHFDNRLATIISTLRLNYILDVAYTTMLHAK</sequence>
<dbReference type="OMA" id="NIVATCT"/>
<dbReference type="OrthoDB" id="411785at2759"/>
<dbReference type="Pfam" id="PF01564">
    <property type="entry name" value="Spermine_synth"/>
    <property type="match status" value="1"/>
</dbReference>
<reference evidence="2" key="1">
    <citation type="submission" date="2020-12" db="UniProtKB">
        <authorList>
            <consortium name="WormBaseParasite"/>
        </authorList>
    </citation>
    <scope>IDENTIFICATION</scope>
    <source>
        <strain evidence="2">MHco3</strain>
    </source>
</reference>
<keyword evidence="1" id="KW-1185">Reference proteome</keyword>
<protein>
    <submittedName>
        <fullName evidence="2">PABS domain-containing protein</fullName>
    </submittedName>
</protein>
<proteinExistence type="predicted"/>
<organism evidence="1 2">
    <name type="scientific">Haemonchus contortus</name>
    <name type="common">Barber pole worm</name>
    <dbReference type="NCBI Taxonomy" id="6289"/>
    <lineage>
        <taxon>Eukaryota</taxon>
        <taxon>Metazoa</taxon>
        <taxon>Ecdysozoa</taxon>
        <taxon>Nematoda</taxon>
        <taxon>Chromadorea</taxon>
        <taxon>Rhabditida</taxon>
        <taxon>Rhabditina</taxon>
        <taxon>Rhabditomorpha</taxon>
        <taxon>Strongyloidea</taxon>
        <taxon>Trichostrongylidae</taxon>
        <taxon>Haemonchus</taxon>
    </lineage>
</organism>
<evidence type="ECO:0000313" key="2">
    <source>
        <dbReference type="WBParaSite" id="HCON_00135980-00001"/>
    </source>
</evidence>
<dbReference type="Gene3D" id="3.40.50.150">
    <property type="entry name" value="Vaccinia Virus protein VP39"/>
    <property type="match status" value="1"/>
</dbReference>
<name>A0A7I4YUI2_HAECO</name>
<dbReference type="Proteomes" id="UP000025227">
    <property type="component" value="Unplaced"/>
</dbReference>
<dbReference type="SUPFAM" id="SSF53335">
    <property type="entry name" value="S-adenosyl-L-methionine-dependent methyltransferases"/>
    <property type="match status" value="1"/>
</dbReference>
<dbReference type="InterPro" id="IPR029063">
    <property type="entry name" value="SAM-dependent_MTases_sf"/>
</dbReference>
<dbReference type="WBParaSite" id="HCON_00135980-00001">
    <property type="protein sequence ID" value="HCON_00135980-00001"/>
    <property type="gene ID" value="HCON_00135980"/>
</dbReference>